<dbReference type="GO" id="GO:0005886">
    <property type="term" value="C:plasma membrane"/>
    <property type="evidence" value="ECO:0007669"/>
    <property type="project" value="UniProtKB-SubCell"/>
</dbReference>
<organism evidence="8 9">
    <name type="scientific">Sandarakinorhabdus cyanobacteriorum</name>
    <dbReference type="NCBI Taxonomy" id="1981098"/>
    <lineage>
        <taxon>Bacteria</taxon>
        <taxon>Pseudomonadati</taxon>
        <taxon>Pseudomonadota</taxon>
        <taxon>Alphaproteobacteria</taxon>
        <taxon>Sphingomonadales</taxon>
        <taxon>Sphingosinicellaceae</taxon>
        <taxon>Sandarakinorhabdus</taxon>
    </lineage>
</organism>
<evidence type="ECO:0000256" key="7">
    <source>
        <dbReference type="SAM" id="Phobius"/>
    </source>
</evidence>
<feature type="transmembrane region" description="Helical" evidence="7">
    <location>
        <begin position="314"/>
        <end position="336"/>
    </location>
</feature>
<accession>A0A255YEU6</accession>
<name>A0A255YEU6_9SPHN</name>
<keyword evidence="5 7" id="KW-1133">Transmembrane helix</keyword>
<evidence type="ECO:0000313" key="8">
    <source>
        <dbReference type="EMBL" id="OYQ27075.1"/>
    </source>
</evidence>
<dbReference type="Pfam" id="PF07690">
    <property type="entry name" value="MFS_1"/>
    <property type="match status" value="1"/>
</dbReference>
<dbReference type="EMBL" id="NOXT01000115">
    <property type="protein sequence ID" value="OYQ27075.1"/>
    <property type="molecule type" value="Genomic_DNA"/>
</dbReference>
<feature type="transmembrane region" description="Helical" evidence="7">
    <location>
        <begin position="225"/>
        <end position="250"/>
    </location>
</feature>
<keyword evidence="6 7" id="KW-0472">Membrane</keyword>
<dbReference type="InterPro" id="IPR036259">
    <property type="entry name" value="MFS_trans_sf"/>
</dbReference>
<evidence type="ECO:0000256" key="3">
    <source>
        <dbReference type="ARBA" id="ARBA00022475"/>
    </source>
</evidence>
<keyword evidence="9" id="KW-1185">Reference proteome</keyword>
<dbReference type="AlphaFoldDB" id="A0A255YEU6"/>
<keyword evidence="3" id="KW-1003">Cell membrane</keyword>
<reference evidence="8 9" key="1">
    <citation type="submission" date="2017-07" db="EMBL/GenBank/DDBJ databases">
        <title>Sandarakinorhabdus cyanobacteriorum sp. nov., a novel bacterium isolated from cyanobacterial aggregates in a eutrophic lake.</title>
        <authorList>
            <person name="Cai H."/>
        </authorList>
    </citation>
    <scope>NUCLEOTIDE SEQUENCE [LARGE SCALE GENOMIC DNA]</scope>
    <source>
        <strain evidence="8 9">TH057</strain>
    </source>
</reference>
<evidence type="ECO:0000256" key="1">
    <source>
        <dbReference type="ARBA" id="ARBA00004651"/>
    </source>
</evidence>
<dbReference type="PANTHER" id="PTHR23513:SF9">
    <property type="entry name" value="ENTEROBACTIN EXPORTER ENTS"/>
    <property type="match status" value="1"/>
</dbReference>
<evidence type="ECO:0000313" key="9">
    <source>
        <dbReference type="Proteomes" id="UP000216991"/>
    </source>
</evidence>
<dbReference type="SUPFAM" id="SSF103473">
    <property type="entry name" value="MFS general substrate transporter"/>
    <property type="match status" value="1"/>
</dbReference>
<dbReference type="GO" id="GO:0022857">
    <property type="term" value="F:transmembrane transporter activity"/>
    <property type="evidence" value="ECO:0007669"/>
    <property type="project" value="InterPro"/>
</dbReference>
<dbReference type="PANTHER" id="PTHR23513">
    <property type="entry name" value="INTEGRAL MEMBRANE EFFLUX PROTEIN-RELATED"/>
    <property type="match status" value="1"/>
</dbReference>
<feature type="transmembrane region" description="Helical" evidence="7">
    <location>
        <begin position="21"/>
        <end position="39"/>
    </location>
</feature>
<proteinExistence type="predicted"/>
<dbReference type="Proteomes" id="UP000216991">
    <property type="component" value="Unassembled WGS sequence"/>
</dbReference>
<sequence>MPSIPPPLLIRDYRAFWAARFFATIAGMMMVIVIGWQVYDIARATRRVDDAAFLLGLIGLAQFLPLFCLALVVGVIADRMDRRHIARAAVALELGCAGVLAWASFGGVASMAALFTVAALLGVGRAFQGPSMAALAPNLVPRELLPQAIALNSISWQSGAVLGPPLGAFLYAVSPLAAYGAATIAFAITLICLMIIRPVPRPAPATISPWRSLVEGVAYVRHNRVLLGAISLDLFAVLLGGATAMLPVYARDVLHVGVEGLGPLRAAPSAGAVLVAVLLASRPLKRRVGPVMFGSVAVFGLATVVFGLSTSYPLSLAALFVLGAADAVSVFVRGSLIQLHTADDMRGRVSSVSGLFISASNELGEMESGLAARYLGAVPSVVAGGIGAVLVTILWAWRFPQLRLADRFDDQKPA</sequence>
<evidence type="ECO:0000256" key="4">
    <source>
        <dbReference type="ARBA" id="ARBA00022692"/>
    </source>
</evidence>
<comment type="caution">
    <text evidence="8">The sequence shown here is derived from an EMBL/GenBank/DDBJ whole genome shotgun (WGS) entry which is preliminary data.</text>
</comment>
<dbReference type="CDD" id="cd06173">
    <property type="entry name" value="MFS_MefA_like"/>
    <property type="match status" value="1"/>
</dbReference>
<evidence type="ECO:0000256" key="6">
    <source>
        <dbReference type="ARBA" id="ARBA00023136"/>
    </source>
</evidence>
<feature type="transmembrane region" description="Helical" evidence="7">
    <location>
        <begin position="176"/>
        <end position="196"/>
    </location>
</feature>
<evidence type="ECO:0000256" key="5">
    <source>
        <dbReference type="ARBA" id="ARBA00022989"/>
    </source>
</evidence>
<feature type="transmembrane region" description="Helical" evidence="7">
    <location>
        <begin position="288"/>
        <end position="308"/>
    </location>
</feature>
<dbReference type="InterPro" id="IPR011701">
    <property type="entry name" value="MFS"/>
</dbReference>
<feature type="transmembrane region" description="Helical" evidence="7">
    <location>
        <begin position="51"/>
        <end position="77"/>
    </location>
</feature>
<evidence type="ECO:0000256" key="2">
    <source>
        <dbReference type="ARBA" id="ARBA00022448"/>
    </source>
</evidence>
<keyword evidence="4 7" id="KW-0812">Transmembrane</keyword>
<dbReference type="OrthoDB" id="7283966at2"/>
<keyword evidence="2" id="KW-0813">Transport</keyword>
<feature type="transmembrane region" description="Helical" evidence="7">
    <location>
        <begin position="262"/>
        <end position="281"/>
    </location>
</feature>
<dbReference type="RefSeq" id="WP_094474126.1">
    <property type="nucleotide sequence ID" value="NZ_NOXT01000115.1"/>
</dbReference>
<dbReference type="Gene3D" id="1.20.1250.20">
    <property type="entry name" value="MFS general substrate transporter like domains"/>
    <property type="match status" value="1"/>
</dbReference>
<comment type="subcellular location">
    <subcellularLocation>
        <location evidence="1">Cell membrane</location>
        <topology evidence="1">Multi-pass membrane protein</topology>
    </subcellularLocation>
</comment>
<gene>
    <name evidence="8" type="ORF">CHU93_11220</name>
</gene>
<protein>
    <submittedName>
        <fullName evidence="8">MFS transporter</fullName>
    </submittedName>
</protein>
<feature type="transmembrane region" description="Helical" evidence="7">
    <location>
        <begin position="374"/>
        <end position="397"/>
    </location>
</feature>